<evidence type="ECO:0000313" key="1">
    <source>
        <dbReference type="EMBL" id="MDZ5759117.1"/>
    </source>
</evidence>
<accession>A0AAW9K620</accession>
<dbReference type="AlphaFoldDB" id="A0AAW9K620"/>
<evidence type="ECO:0000313" key="2">
    <source>
        <dbReference type="Proteomes" id="UP001290462"/>
    </source>
</evidence>
<protein>
    <submittedName>
        <fullName evidence="1">Uncharacterized protein</fullName>
    </submittedName>
</protein>
<dbReference type="GeneID" id="83604904"/>
<gene>
    <name evidence="1" type="ORF">RAK27_10650</name>
</gene>
<dbReference type="RefSeq" id="WP_010052753.1">
    <property type="nucleotide sequence ID" value="NZ_BJOJ01000059.1"/>
</dbReference>
<sequence>MDEQIRKEILDFIWSERLLDEAELQSTPDAEDCSIRIVNKKGDIMDVKLALEAGEMHLLAPKKSLFAFVKDEAGKWKPKYFEKLNALGCSEERFMF</sequence>
<proteinExistence type="predicted"/>
<organism evidence="1 2">
    <name type="scientific">Carnobacterium maltaromaticum</name>
    <name type="common">Carnobacterium piscicola</name>
    <dbReference type="NCBI Taxonomy" id="2751"/>
    <lineage>
        <taxon>Bacteria</taxon>
        <taxon>Bacillati</taxon>
        <taxon>Bacillota</taxon>
        <taxon>Bacilli</taxon>
        <taxon>Lactobacillales</taxon>
        <taxon>Carnobacteriaceae</taxon>
        <taxon>Carnobacterium</taxon>
    </lineage>
</organism>
<comment type="caution">
    <text evidence="1">The sequence shown here is derived from an EMBL/GenBank/DDBJ whole genome shotgun (WGS) entry which is preliminary data.</text>
</comment>
<dbReference type="Proteomes" id="UP001290462">
    <property type="component" value="Unassembled WGS sequence"/>
</dbReference>
<dbReference type="EMBL" id="JAVBVO010000003">
    <property type="protein sequence ID" value="MDZ5759117.1"/>
    <property type="molecule type" value="Genomic_DNA"/>
</dbReference>
<reference evidence="1" key="1">
    <citation type="submission" date="2023-08" db="EMBL/GenBank/DDBJ databases">
        <title>Genomic characterization of piscicolin 126 produced by Carnobacterium maltaromaticum CM22 strain isolated from salmon (Salmo salar).</title>
        <authorList>
            <person name="Gonzalez-Gragera E."/>
            <person name="Garcia-Lopez J.D."/>
            <person name="Teso-Perez C."/>
            <person name="Gimenez-Hernandez I."/>
            <person name="Peralta-Sanchez J.M."/>
            <person name="Valdivia E."/>
            <person name="Montalban-Lopez M."/>
            <person name="Martin-Platero A.M."/>
            <person name="Banos A."/>
            <person name="Martinez-Bueno M."/>
        </authorList>
    </citation>
    <scope>NUCLEOTIDE SEQUENCE</scope>
    <source>
        <strain evidence="1">CM22</strain>
    </source>
</reference>
<name>A0AAW9K620_CARML</name>